<dbReference type="RefSeq" id="WP_130037048.1">
    <property type="nucleotide sequence ID" value="NZ_JACCEV010000001.1"/>
</dbReference>
<feature type="domain" description="VTT" evidence="7">
    <location>
        <begin position="34"/>
        <end position="161"/>
    </location>
</feature>
<evidence type="ECO:0000256" key="4">
    <source>
        <dbReference type="ARBA" id="ARBA00022989"/>
    </source>
</evidence>
<reference evidence="8 9" key="1">
    <citation type="submission" date="2020-07" db="EMBL/GenBank/DDBJ databases">
        <title>Taxonomic revisions and descriptions of new bacterial species based on genomic comparisons in the high-G+C-content subgroup of the family Alcaligenaceae.</title>
        <authorList>
            <person name="Szabo A."/>
            <person name="Felfoldi T."/>
        </authorList>
    </citation>
    <scope>NUCLEOTIDE SEQUENCE [LARGE SCALE GENOMIC DNA]</scope>
    <source>
        <strain evidence="8 9">DSM 25667</strain>
    </source>
</reference>
<dbReference type="AlphaFoldDB" id="A0A853GYV8"/>
<sequence>MDHLLHLAREIFEQHTELLLFATVFLEQIGLPVPAYPSLIVAGALPATMAGAGFLCQMLGMAVLACLTADMVWYWMGRRFGSALTRRICHLSMSPDECVMRSTSFNQKYGLSALLIAKFLPGAGAMTTLLAGTNRTSLRKFIAYDAIGSIIWAGSALALGYTFQDTVLKAIAFLAPFACLGVAAMIFIILVYIAARWQVRHGARTPIKLAPLSAISLLQQVRVDEEP</sequence>
<accession>A0A853GYV8</accession>
<keyword evidence="5 6" id="KW-0472">Membrane</keyword>
<feature type="transmembrane region" description="Helical" evidence="6">
    <location>
        <begin position="170"/>
        <end position="195"/>
    </location>
</feature>
<feature type="transmembrane region" description="Helical" evidence="6">
    <location>
        <begin position="142"/>
        <end position="164"/>
    </location>
</feature>
<dbReference type="Pfam" id="PF09335">
    <property type="entry name" value="VTT_dom"/>
    <property type="match status" value="1"/>
</dbReference>
<keyword evidence="2" id="KW-1003">Cell membrane</keyword>
<feature type="transmembrane region" description="Helical" evidence="6">
    <location>
        <begin position="54"/>
        <end position="76"/>
    </location>
</feature>
<evidence type="ECO:0000256" key="2">
    <source>
        <dbReference type="ARBA" id="ARBA00022475"/>
    </source>
</evidence>
<evidence type="ECO:0000256" key="1">
    <source>
        <dbReference type="ARBA" id="ARBA00004651"/>
    </source>
</evidence>
<dbReference type="PANTHER" id="PTHR42709:SF6">
    <property type="entry name" value="UNDECAPRENYL PHOSPHATE TRANSPORTER A"/>
    <property type="match status" value="1"/>
</dbReference>
<keyword evidence="3 6" id="KW-0812">Transmembrane</keyword>
<dbReference type="EMBL" id="JACCEV010000001">
    <property type="protein sequence ID" value="NYT85292.1"/>
    <property type="molecule type" value="Genomic_DNA"/>
</dbReference>
<dbReference type="Proteomes" id="UP000554144">
    <property type="component" value="Unassembled WGS sequence"/>
</dbReference>
<name>A0A853GYV8_9BURK</name>
<proteinExistence type="predicted"/>
<dbReference type="InterPro" id="IPR051311">
    <property type="entry name" value="DedA_domain"/>
</dbReference>
<evidence type="ECO:0000313" key="8">
    <source>
        <dbReference type="EMBL" id="NYT85292.1"/>
    </source>
</evidence>
<dbReference type="OrthoDB" id="21108at2"/>
<keyword evidence="4 6" id="KW-1133">Transmembrane helix</keyword>
<comment type="subcellular location">
    <subcellularLocation>
        <location evidence="1">Cell membrane</location>
        <topology evidence="1">Multi-pass membrane protein</topology>
    </subcellularLocation>
</comment>
<dbReference type="InterPro" id="IPR032816">
    <property type="entry name" value="VTT_dom"/>
</dbReference>
<evidence type="ECO:0000256" key="3">
    <source>
        <dbReference type="ARBA" id="ARBA00022692"/>
    </source>
</evidence>
<evidence type="ECO:0000313" key="9">
    <source>
        <dbReference type="Proteomes" id="UP000554144"/>
    </source>
</evidence>
<organism evidence="8 9">
    <name type="scientific">Pollutimonas harenae</name>
    <dbReference type="NCBI Taxonomy" id="657015"/>
    <lineage>
        <taxon>Bacteria</taxon>
        <taxon>Pseudomonadati</taxon>
        <taxon>Pseudomonadota</taxon>
        <taxon>Betaproteobacteria</taxon>
        <taxon>Burkholderiales</taxon>
        <taxon>Alcaligenaceae</taxon>
        <taxon>Pollutimonas</taxon>
    </lineage>
</organism>
<feature type="transmembrane region" description="Helical" evidence="6">
    <location>
        <begin position="109"/>
        <end position="130"/>
    </location>
</feature>
<feature type="transmembrane region" description="Helical" evidence="6">
    <location>
        <begin position="20"/>
        <end position="42"/>
    </location>
</feature>
<comment type="caution">
    <text evidence="8">The sequence shown here is derived from an EMBL/GenBank/DDBJ whole genome shotgun (WGS) entry which is preliminary data.</text>
</comment>
<protein>
    <submittedName>
        <fullName evidence="8">DedA family protein</fullName>
    </submittedName>
</protein>
<dbReference type="GO" id="GO:0005886">
    <property type="term" value="C:plasma membrane"/>
    <property type="evidence" value="ECO:0007669"/>
    <property type="project" value="UniProtKB-SubCell"/>
</dbReference>
<gene>
    <name evidence="8" type="ORF">H0A62_06715</name>
</gene>
<dbReference type="PANTHER" id="PTHR42709">
    <property type="entry name" value="ALKALINE PHOSPHATASE LIKE PROTEIN"/>
    <property type="match status" value="1"/>
</dbReference>
<evidence type="ECO:0000256" key="6">
    <source>
        <dbReference type="SAM" id="Phobius"/>
    </source>
</evidence>
<evidence type="ECO:0000256" key="5">
    <source>
        <dbReference type="ARBA" id="ARBA00023136"/>
    </source>
</evidence>
<keyword evidence="9" id="KW-1185">Reference proteome</keyword>
<evidence type="ECO:0000259" key="7">
    <source>
        <dbReference type="Pfam" id="PF09335"/>
    </source>
</evidence>